<dbReference type="PROSITE" id="PS51459">
    <property type="entry name" value="FIDO"/>
    <property type="match status" value="1"/>
</dbReference>
<dbReference type="GO" id="GO:0016301">
    <property type="term" value="F:kinase activity"/>
    <property type="evidence" value="ECO:0007669"/>
    <property type="project" value="InterPro"/>
</dbReference>
<protein>
    <recommendedName>
        <fullName evidence="1">Fido domain-containing protein</fullName>
    </recommendedName>
</protein>
<keyword evidence="3" id="KW-1185">Reference proteome</keyword>
<dbReference type="PANTHER" id="PTHR39426">
    <property type="entry name" value="HOMOLOGY TO DEATH-ON-CURING PROTEIN OF PHAGE P1"/>
    <property type="match status" value="1"/>
</dbReference>
<dbReference type="InterPro" id="IPR006440">
    <property type="entry name" value="Doc"/>
</dbReference>
<dbReference type="OrthoDB" id="9802752at2"/>
<sequence>MKLYQNAGMVEQAAILIQRLAQNHPFIDGNKRVAFILGSTFLMINGYQIQYKDEQEEMALAYAIESMVAEKNFENLVQWFAGHVERFVDSAIKNEEQIMQLVANEHPKIIAYLGS</sequence>
<gene>
    <name evidence="2" type="ORF">KDK_19960</name>
</gene>
<name>A0A402AGH3_9CHLR</name>
<dbReference type="Pfam" id="PF02661">
    <property type="entry name" value="Fic"/>
    <property type="match status" value="1"/>
</dbReference>
<evidence type="ECO:0000259" key="1">
    <source>
        <dbReference type="PROSITE" id="PS51459"/>
    </source>
</evidence>
<proteinExistence type="predicted"/>
<organism evidence="2 3">
    <name type="scientific">Dictyobacter kobayashii</name>
    <dbReference type="NCBI Taxonomy" id="2014872"/>
    <lineage>
        <taxon>Bacteria</taxon>
        <taxon>Bacillati</taxon>
        <taxon>Chloroflexota</taxon>
        <taxon>Ktedonobacteria</taxon>
        <taxon>Ktedonobacterales</taxon>
        <taxon>Dictyobacteraceae</taxon>
        <taxon>Dictyobacter</taxon>
    </lineage>
</organism>
<comment type="caution">
    <text evidence="2">The sequence shown here is derived from an EMBL/GenBank/DDBJ whole genome shotgun (WGS) entry which is preliminary data.</text>
</comment>
<dbReference type="AlphaFoldDB" id="A0A402AGH3"/>
<reference evidence="3" key="1">
    <citation type="submission" date="2018-12" db="EMBL/GenBank/DDBJ databases">
        <title>Tengunoibacter tsumagoiensis gen. nov., sp. nov., Dictyobacter kobayashii sp. nov., D. alpinus sp. nov., and D. joshuensis sp. nov. and description of Dictyobacteraceae fam. nov. within the order Ktedonobacterales isolated from Tengu-no-mugimeshi.</title>
        <authorList>
            <person name="Wang C.M."/>
            <person name="Zheng Y."/>
            <person name="Sakai Y."/>
            <person name="Toyoda A."/>
            <person name="Minakuchi Y."/>
            <person name="Abe K."/>
            <person name="Yokota A."/>
            <person name="Yabe S."/>
        </authorList>
    </citation>
    <scope>NUCLEOTIDE SEQUENCE [LARGE SCALE GENOMIC DNA]</scope>
    <source>
        <strain evidence="3">Uno11</strain>
    </source>
</reference>
<dbReference type="RefSeq" id="WP_126549768.1">
    <property type="nucleotide sequence ID" value="NZ_BIFS01000001.1"/>
</dbReference>
<accession>A0A402AGH3</accession>
<dbReference type="Proteomes" id="UP000287188">
    <property type="component" value="Unassembled WGS sequence"/>
</dbReference>
<dbReference type="InterPro" id="IPR053737">
    <property type="entry name" value="Type_II_TA_Toxin"/>
</dbReference>
<evidence type="ECO:0000313" key="2">
    <source>
        <dbReference type="EMBL" id="GCE18196.1"/>
    </source>
</evidence>
<dbReference type="Gene3D" id="1.20.120.1870">
    <property type="entry name" value="Fic/DOC protein, Fido domain"/>
    <property type="match status" value="1"/>
</dbReference>
<dbReference type="InterPro" id="IPR003812">
    <property type="entry name" value="Fido"/>
</dbReference>
<dbReference type="PANTHER" id="PTHR39426:SF1">
    <property type="entry name" value="HOMOLOGY TO DEATH-ON-CURING PROTEIN OF PHAGE P1"/>
    <property type="match status" value="1"/>
</dbReference>
<feature type="domain" description="Fido" evidence="1">
    <location>
        <begin position="1"/>
        <end position="82"/>
    </location>
</feature>
<dbReference type="EMBL" id="BIFS01000001">
    <property type="protein sequence ID" value="GCE18196.1"/>
    <property type="molecule type" value="Genomic_DNA"/>
</dbReference>
<dbReference type="SUPFAM" id="SSF140931">
    <property type="entry name" value="Fic-like"/>
    <property type="match status" value="1"/>
</dbReference>
<evidence type="ECO:0000313" key="3">
    <source>
        <dbReference type="Proteomes" id="UP000287188"/>
    </source>
</evidence>
<dbReference type="InterPro" id="IPR036597">
    <property type="entry name" value="Fido-like_dom_sf"/>
</dbReference>
<dbReference type="NCBIfam" id="TIGR01550">
    <property type="entry name" value="DOC_P1"/>
    <property type="match status" value="1"/>
</dbReference>